<comment type="function">
    <text evidence="1">Exerts its effect at some terminal stage of cytochrome c oxidase synthesis, probably by being involved in the insertion of the copper B into subunit I.</text>
</comment>
<sequence length="194" mass="21965">MPVHSRFAKISNKKILILLSLTTLSMFGFGFAMIPLYNVLCKNLGINGKTDKLSYLASNQIDLSRSIRVELMTHNNNNLAWNFYPRLQHIQLHPGENILIYFFAQNNSDHPMTVQAIPSVSPGLAARYLKKTECFCFTQQTFNAGQHRDMPVLFHIDPHLPQSIHTITLAYTLFDATKIKPSALTLRSLAHIPS</sequence>
<dbReference type="EMBL" id="AAQJ02000001">
    <property type="protein sequence ID" value="EDP46574.1"/>
    <property type="molecule type" value="Genomic_DNA"/>
</dbReference>
<keyword evidence="9 10" id="KW-0472">Membrane</keyword>
<evidence type="ECO:0000313" key="11">
    <source>
        <dbReference type="EMBL" id="EDP46574.1"/>
    </source>
</evidence>
<dbReference type="OrthoDB" id="9804841at2"/>
<dbReference type="eggNOG" id="COG3175">
    <property type="taxonomic scope" value="Bacteria"/>
</dbReference>
<comment type="subcellular location">
    <subcellularLocation>
        <location evidence="2">Cell inner membrane</location>
        <topology evidence="2">Single-pass type II membrane protein</topology>
        <orientation evidence="2">Periplasmic side</orientation>
    </subcellularLocation>
</comment>
<accession>A8PL76</accession>
<keyword evidence="5 10" id="KW-0812">Transmembrane</keyword>
<keyword evidence="12" id="KW-1185">Reference proteome</keyword>
<dbReference type="Gene3D" id="2.60.370.10">
    <property type="entry name" value="Ctag/Cox11"/>
    <property type="match status" value="1"/>
</dbReference>
<reference evidence="11" key="1">
    <citation type="submission" date="2006-04" db="EMBL/GenBank/DDBJ databases">
        <authorList>
            <person name="Seshadri R."/>
            <person name="Federici B.A."/>
        </authorList>
    </citation>
    <scope>NUCLEOTIDE SEQUENCE [LARGE SCALE GENOMIC DNA]</scope>
</reference>
<evidence type="ECO:0000256" key="5">
    <source>
        <dbReference type="ARBA" id="ARBA00022692"/>
    </source>
</evidence>
<comment type="similarity">
    <text evidence="3">Belongs to the COX11/CtaG family.</text>
</comment>
<evidence type="ECO:0000256" key="1">
    <source>
        <dbReference type="ARBA" id="ARBA00004007"/>
    </source>
</evidence>
<dbReference type="PANTHER" id="PTHR21320:SF3">
    <property type="entry name" value="CYTOCHROME C OXIDASE ASSEMBLY PROTEIN COX11, MITOCHONDRIAL-RELATED"/>
    <property type="match status" value="1"/>
</dbReference>
<dbReference type="GO" id="GO:0005507">
    <property type="term" value="F:copper ion binding"/>
    <property type="evidence" value="ECO:0007669"/>
    <property type="project" value="InterPro"/>
</dbReference>
<dbReference type="PANTHER" id="PTHR21320">
    <property type="entry name" value="CYTOCHROME C OXIDASE ASSEMBLY PROTEIN COX11-RELATED"/>
    <property type="match status" value="1"/>
</dbReference>
<evidence type="ECO:0000256" key="10">
    <source>
        <dbReference type="SAM" id="Phobius"/>
    </source>
</evidence>
<dbReference type="RefSeq" id="WP_006035548.1">
    <property type="nucleotide sequence ID" value="NZ_AAQJ02000001.1"/>
</dbReference>
<dbReference type="InterPro" id="IPR007533">
    <property type="entry name" value="Cyt_c_oxidase_assmbl_CtaG"/>
</dbReference>
<feature type="transmembrane region" description="Helical" evidence="10">
    <location>
        <begin position="15"/>
        <end position="37"/>
    </location>
</feature>
<evidence type="ECO:0000256" key="8">
    <source>
        <dbReference type="ARBA" id="ARBA00023008"/>
    </source>
</evidence>
<reference evidence="11" key="2">
    <citation type="submission" date="2007-10" db="EMBL/GenBank/DDBJ databases">
        <authorList>
            <person name="Myers G.S."/>
        </authorList>
    </citation>
    <scope>NUCLEOTIDE SEQUENCE [LARGE SCALE GENOMIC DNA]</scope>
</reference>
<dbReference type="Pfam" id="PF04442">
    <property type="entry name" value="CtaG_Cox11"/>
    <property type="match status" value="1"/>
</dbReference>
<organism evidence="11 12">
    <name type="scientific">Rickettsiella grylli</name>
    <dbReference type="NCBI Taxonomy" id="59196"/>
    <lineage>
        <taxon>Bacteria</taxon>
        <taxon>Pseudomonadati</taxon>
        <taxon>Pseudomonadota</taxon>
        <taxon>Gammaproteobacteria</taxon>
        <taxon>Legionellales</taxon>
        <taxon>Coxiellaceae</taxon>
        <taxon>Rickettsiella</taxon>
    </lineage>
</organism>
<dbReference type="STRING" id="59196.RICGR_0253"/>
<keyword evidence="6" id="KW-0735">Signal-anchor</keyword>
<dbReference type="PIRSF" id="PIRSF005413">
    <property type="entry name" value="COX11"/>
    <property type="match status" value="1"/>
</dbReference>
<name>A8PL76_9COXI</name>
<evidence type="ECO:0000256" key="7">
    <source>
        <dbReference type="ARBA" id="ARBA00022989"/>
    </source>
</evidence>
<protein>
    <recommendedName>
        <fullName evidence="4">Cytochrome c oxidase assembly protein CtaG</fullName>
    </recommendedName>
</protein>
<dbReference type="GO" id="GO:0005886">
    <property type="term" value="C:plasma membrane"/>
    <property type="evidence" value="ECO:0007669"/>
    <property type="project" value="UniProtKB-SubCell"/>
</dbReference>
<evidence type="ECO:0000313" key="12">
    <source>
        <dbReference type="Proteomes" id="UP000054075"/>
    </source>
</evidence>
<evidence type="ECO:0000256" key="2">
    <source>
        <dbReference type="ARBA" id="ARBA00004382"/>
    </source>
</evidence>
<evidence type="ECO:0000256" key="6">
    <source>
        <dbReference type="ARBA" id="ARBA00022968"/>
    </source>
</evidence>
<dbReference type="NCBIfam" id="NF003465">
    <property type="entry name" value="PRK05089.1"/>
    <property type="match status" value="1"/>
</dbReference>
<evidence type="ECO:0000256" key="3">
    <source>
        <dbReference type="ARBA" id="ARBA00009620"/>
    </source>
</evidence>
<dbReference type="AlphaFoldDB" id="A8PL76"/>
<proteinExistence type="inferred from homology"/>
<comment type="caution">
    <text evidence="11">The sequence shown here is derived from an EMBL/GenBank/DDBJ whole genome shotgun (WGS) entry which is preliminary data.</text>
</comment>
<dbReference type="SUPFAM" id="SSF110111">
    <property type="entry name" value="Ctag/Cox11"/>
    <property type="match status" value="1"/>
</dbReference>
<dbReference type="InterPro" id="IPR023471">
    <property type="entry name" value="CtaG/Cox11_dom_sf"/>
</dbReference>
<keyword evidence="8" id="KW-0186">Copper</keyword>
<keyword evidence="7 10" id="KW-1133">Transmembrane helix</keyword>
<gene>
    <name evidence="11" type="ORF">RICGR_0253</name>
</gene>
<evidence type="ECO:0000256" key="4">
    <source>
        <dbReference type="ARBA" id="ARBA00015384"/>
    </source>
</evidence>
<dbReference type="Proteomes" id="UP000054075">
    <property type="component" value="Unassembled WGS sequence"/>
</dbReference>
<evidence type="ECO:0000256" key="9">
    <source>
        <dbReference type="ARBA" id="ARBA00023136"/>
    </source>
</evidence>